<sequence length="143" mass="16571">MFIPRKTYNTRATRSVQQTLRKSGNSNNTNHLLPKSKPEIDIKIVNKIKIATLSSDDNTLKCSSKDNDSSEKIDLVVSVKELEHDKEIADYLTYLNRPINVNDHYIQMCQYHCQFGCFVRNQVKESVSITSPISRRIKKDLRR</sequence>
<gene>
    <name evidence="2" type="ORF">g.3445</name>
</gene>
<feature type="compositionally biased region" description="Polar residues" evidence="1">
    <location>
        <begin position="7"/>
        <end position="31"/>
    </location>
</feature>
<evidence type="ECO:0000313" key="2">
    <source>
        <dbReference type="EMBL" id="JAT08546.1"/>
    </source>
</evidence>
<organism evidence="2">
    <name type="scientific">Graphocephala atropunctata</name>
    <dbReference type="NCBI Taxonomy" id="36148"/>
    <lineage>
        <taxon>Eukaryota</taxon>
        <taxon>Metazoa</taxon>
        <taxon>Ecdysozoa</taxon>
        <taxon>Arthropoda</taxon>
        <taxon>Hexapoda</taxon>
        <taxon>Insecta</taxon>
        <taxon>Pterygota</taxon>
        <taxon>Neoptera</taxon>
        <taxon>Paraneoptera</taxon>
        <taxon>Hemiptera</taxon>
        <taxon>Auchenorrhyncha</taxon>
        <taxon>Membracoidea</taxon>
        <taxon>Cicadellidae</taxon>
        <taxon>Cicadellinae</taxon>
        <taxon>Cicadellini</taxon>
        <taxon>Graphocephala</taxon>
    </lineage>
</organism>
<protein>
    <submittedName>
        <fullName evidence="2">Uncharacterized protein</fullName>
    </submittedName>
</protein>
<accession>A0A1B6KAS5</accession>
<proteinExistence type="predicted"/>
<name>A0A1B6KAS5_9HEMI</name>
<feature type="region of interest" description="Disordered" evidence="1">
    <location>
        <begin position="1"/>
        <end position="33"/>
    </location>
</feature>
<dbReference type="EMBL" id="GEBQ01031431">
    <property type="protein sequence ID" value="JAT08546.1"/>
    <property type="molecule type" value="Transcribed_RNA"/>
</dbReference>
<evidence type="ECO:0000256" key="1">
    <source>
        <dbReference type="SAM" id="MobiDB-lite"/>
    </source>
</evidence>
<dbReference type="AlphaFoldDB" id="A0A1B6KAS5"/>
<reference evidence="2" key="1">
    <citation type="submission" date="2015-11" db="EMBL/GenBank/DDBJ databases">
        <title>De novo transcriptome assembly of four potential Pierce s Disease insect vectors from Arizona vineyards.</title>
        <authorList>
            <person name="Tassone E.E."/>
        </authorList>
    </citation>
    <scope>NUCLEOTIDE SEQUENCE</scope>
</reference>
<feature type="non-terminal residue" evidence="2">
    <location>
        <position position="143"/>
    </location>
</feature>